<dbReference type="PANTHER" id="PTHR35894">
    <property type="entry name" value="GENERAL SECRETION PATHWAY PROTEIN A-RELATED"/>
    <property type="match status" value="1"/>
</dbReference>
<dbReference type="Gene3D" id="3.40.50.300">
    <property type="entry name" value="P-loop containing nucleotide triphosphate hydrolases"/>
    <property type="match status" value="1"/>
</dbReference>
<dbReference type="Pfam" id="PF09077">
    <property type="entry name" value="Phage-MuB_C"/>
    <property type="match status" value="1"/>
</dbReference>
<dbReference type="InterPro" id="IPR027417">
    <property type="entry name" value="P-loop_NTPase"/>
</dbReference>
<dbReference type="InterPro" id="IPR049945">
    <property type="entry name" value="AAA_22"/>
</dbReference>
<dbReference type="GO" id="GO:0006313">
    <property type="term" value="P:DNA transposition"/>
    <property type="evidence" value="ECO:0007669"/>
    <property type="project" value="InterPro"/>
</dbReference>
<dbReference type="SUPFAM" id="SSF47681">
    <property type="entry name" value="C-terminal domain of B transposition protein"/>
    <property type="match status" value="1"/>
</dbReference>
<reference evidence="3 4" key="1">
    <citation type="submission" date="2019-12" db="EMBL/GenBank/DDBJ databases">
        <authorList>
            <person name="Reyes-Prieto M."/>
        </authorList>
    </citation>
    <scope>NUCLEOTIDE SEQUENCE [LARGE SCALE GENOMIC DNA]</scope>
    <source>
        <strain evidence="3">HF14-78462</strain>
    </source>
</reference>
<dbReference type="SUPFAM" id="SSF52540">
    <property type="entry name" value="P-loop containing nucleoside triphosphate hydrolases"/>
    <property type="match status" value="1"/>
</dbReference>
<evidence type="ECO:0000259" key="1">
    <source>
        <dbReference type="Pfam" id="PF09077"/>
    </source>
</evidence>
<dbReference type="EMBL" id="CACSAS010000046">
    <property type="protein sequence ID" value="CAA0130256.1"/>
    <property type="molecule type" value="Genomic_DNA"/>
</dbReference>
<dbReference type="Pfam" id="PF13401">
    <property type="entry name" value="AAA_22"/>
    <property type="match status" value="1"/>
</dbReference>
<accession>A0A5S9R4R4</accession>
<dbReference type="Gene3D" id="1.10.260.40">
    <property type="entry name" value="lambda repressor-like DNA-binding domains"/>
    <property type="match status" value="1"/>
</dbReference>
<dbReference type="InterPro" id="IPR009084">
    <property type="entry name" value="B_transpositn_C"/>
</dbReference>
<evidence type="ECO:0008006" key="5">
    <source>
        <dbReference type="Google" id="ProtNLM"/>
    </source>
</evidence>
<feature type="domain" description="B transposition protein C-terminal" evidence="1">
    <location>
        <begin position="238"/>
        <end position="315"/>
    </location>
</feature>
<dbReference type="GO" id="GO:0016887">
    <property type="term" value="F:ATP hydrolysis activity"/>
    <property type="evidence" value="ECO:0007669"/>
    <property type="project" value="InterPro"/>
</dbReference>
<organism evidence="3 4">
    <name type="scientific">Starkeya nomas</name>
    <dbReference type="NCBI Taxonomy" id="2666134"/>
    <lineage>
        <taxon>Bacteria</taxon>
        <taxon>Pseudomonadati</taxon>
        <taxon>Pseudomonadota</taxon>
        <taxon>Alphaproteobacteria</taxon>
        <taxon>Hyphomicrobiales</taxon>
        <taxon>Xanthobacteraceae</taxon>
        <taxon>Starkeya</taxon>
    </lineage>
</organism>
<evidence type="ECO:0000313" key="4">
    <source>
        <dbReference type="Proteomes" id="UP000433050"/>
    </source>
</evidence>
<dbReference type="InterPro" id="IPR036733">
    <property type="entry name" value="B_transposit_C_sf"/>
</dbReference>
<sequence>MLDVTKEDTPALHAAVRDEVRSIMEREGLNQRQIADESGVAYGTLTPFMGNTYRGDVSRVAEQLERWLETRRERARMAAQLPGELPFVLTPTAEDIHGILSFAQATQDFAVIVGSAGIGKTRAIDEYGKRASNVWVLTADPSMKKASNLLSILADDLDVKERRNAFISRAISNRVRGSAGLIVIDEAQHLHTEAFDQLRTTVVDLGKCGVVVAGNESILARLQGSADRRTQEFAQLHSRVGMRKAQVGAKAKDVCLIIEKWGITEDPVVRMLKTIARKPGALRIMGKVIKLATMISGGGVKDITTNHIERAWTQLSSQTIEA</sequence>
<dbReference type="GO" id="GO:0003677">
    <property type="term" value="F:DNA binding"/>
    <property type="evidence" value="ECO:0007669"/>
    <property type="project" value="InterPro"/>
</dbReference>
<name>A0A5S9R4R4_9HYPH</name>
<dbReference type="AlphaFoldDB" id="A0A5S9R4R4"/>
<dbReference type="RefSeq" id="WP_159602618.1">
    <property type="nucleotide sequence ID" value="NZ_CACSAS010000046.1"/>
</dbReference>
<dbReference type="Proteomes" id="UP000433050">
    <property type="component" value="Unassembled WGS sequence"/>
</dbReference>
<dbReference type="PANTHER" id="PTHR35894:SF5">
    <property type="entry name" value="MU-LIKE PROPHAGE FLUMU DNA TRANSPOSITION PROTEIN B"/>
    <property type="match status" value="1"/>
</dbReference>
<protein>
    <recommendedName>
        <fullName evidence="5">AAA+ ATPase domain-containing protein</fullName>
    </recommendedName>
</protein>
<gene>
    <name evidence="3" type="ORF">STARVERO_04591</name>
</gene>
<proteinExistence type="predicted"/>
<dbReference type="InterPro" id="IPR052026">
    <property type="entry name" value="ExeA_AAA_ATPase_DNA-bind"/>
</dbReference>
<feature type="domain" description="ORC1/DEAH AAA+ ATPase" evidence="2">
    <location>
        <begin position="106"/>
        <end position="222"/>
    </location>
</feature>
<dbReference type="Gene3D" id="1.10.1180.10">
    <property type="entry name" value="B transposition protein, C-terminal domain"/>
    <property type="match status" value="1"/>
</dbReference>
<keyword evidence="4" id="KW-1185">Reference proteome</keyword>
<evidence type="ECO:0000313" key="3">
    <source>
        <dbReference type="EMBL" id="CAA0130256.1"/>
    </source>
</evidence>
<dbReference type="InterPro" id="IPR010982">
    <property type="entry name" value="Lambda_DNA-bd_dom_sf"/>
</dbReference>
<evidence type="ECO:0000259" key="2">
    <source>
        <dbReference type="Pfam" id="PF13401"/>
    </source>
</evidence>